<sequence>MGGIYTPAASFPPSRFGEIVNEAPSRPLWRASILLSLTLAFVSWQSARASLAVLVGEPFGSFGTMMPLGHTAIYLNHVCADGPLKVRLCRPDEPQGVVLARYHAIGQYDWLATPIMDFLYATHDPAEVLAFATPQKVWAMRERYRERFLREVVPDGKQGTMNGDGSAKHAHDLDEWWETAGMAYQRRLWAYEVSTTPEQDATLVAVMNDQANRHRYHLSGANCADFAAELLNLYYPGAVRHADRIADYGLMTPKHVVRSLTGYAEKHPELDMHVWEIAQIPGSLRRSKTVWGGVESALKTKRYLFTLLVIQPEVPLVLEALYLRHGRWKLGQGAQPMPPLMQTGPEETVAATPTALEPAGSE</sequence>
<dbReference type="Proteomes" id="UP000006056">
    <property type="component" value="Chromosome"/>
</dbReference>
<dbReference type="eggNOG" id="ENOG502Z9TY">
    <property type="taxonomic scope" value="Bacteria"/>
</dbReference>
<organism evidence="1 2">
    <name type="scientific">Terriglobus roseus (strain DSM 18391 / NRRL B-41598 / KBS 63)</name>
    <dbReference type="NCBI Taxonomy" id="926566"/>
    <lineage>
        <taxon>Bacteria</taxon>
        <taxon>Pseudomonadati</taxon>
        <taxon>Acidobacteriota</taxon>
        <taxon>Terriglobia</taxon>
        <taxon>Terriglobales</taxon>
        <taxon>Acidobacteriaceae</taxon>
        <taxon>Terriglobus</taxon>
    </lineage>
</organism>
<keyword evidence="2" id="KW-1185">Reference proteome</keyword>
<proteinExistence type="predicted"/>
<name>I3ZEH0_TERRK</name>
<dbReference type="KEGG" id="trs:Terro_1329"/>
<dbReference type="OrthoDB" id="107895at2"/>
<dbReference type="HOGENOM" id="CLU_766760_0_0_0"/>
<dbReference type="EMBL" id="CP003379">
    <property type="protein sequence ID" value="AFL87638.1"/>
    <property type="molecule type" value="Genomic_DNA"/>
</dbReference>
<evidence type="ECO:0000313" key="1">
    <source>
        <dbReference type="EMBL" id="AFL87638.1"/>
    </source>
</evidence>
<reference evidence="1 2" key="1">
    <citation type="submission" date="2012-06" db="EMBL/GenBank/DDBJ databases">
        <title>Complete genome of Terriglobus roseus DSM 18391.</title>
        <authorList>
            <consortium name="US DOE Joint Genome Institute (JGI-PGF)"/>
            <person name="Lucas S."/>
            <person name="Copeland A."/>
            <person name="Lapidus A."/>
            <person name="Glavina del Rio T."/>
            <person name="Dalin E."/>
            <person name="Tice H."/>
            <person name="Bruce D."/>
            <person name="Goodwin L."/>
            <person name="Pitluck S."/>
            <person name="Peters L."/>
            <person name="Mikhailova N."/>
            <person name="Munk A.C.C."/>
            <person name="Kyrpides N."/>
            <person name="Mavromatis K."/>
            <person name="Ivanova N."/>
            <person name="Brettin T."/>
            <person name="Detter J.C."/>
            <person name="Han C."/>
            <person name="Larimer F."/>
            <person name="Land M."/>
            <person name="Hauser L."/>
            <person name="Markowitz V."/>
            <person name="Cheng J.-F."/>
            <person name="Hugenholtz P."/>
            <person name="Woyke T."/>
            <person name="Wu D."/>
            <person name="Brambilla E."/>
            <person name="Klenk H.-P."/>
            <person name="Eisen J.A."/>
        </authorList>
    </citation>
    <scope>NUCLEOTIDE SEQUENCE [LARGE SCALE GENOMIC DNA]</scope>
    <source>
        <strain evidence="2">DSM 18391 / NRRL B-41598 / KBS 63</strain>
    </source>
</reference>
<accession>I3ZEH0</accession>
<protein>
    <submittedName>
        <fullName evidence="1">Uncharacterized protein</fullName>
    </submittedName>
</protein>
<gene>
    <name evidence="1" type="ordered locus">Terro_1329</name>
</gene>
<evidence type="ECO:0000313" key="2">
    <source>
        <dbReference type="Proteomes" id="UP000006056"/>
    </source>
</evidence>
<dbReference type="AlphaFoldDB" id="I3ZEH0"/>